<feature type="compositionally biased region" description="Acidic residues" evidence="1">
    <location>
        <begin position="354"/>
        <end position="367"/>
    </location>
</feature>
<name>A0A5C3LS23_9AGAR</name>
<evidence type="ECO:0000256" key="1">
    <source>
        <dbReference type="SAM" id="MobiDB-lite"/>
    </source>
</evidence>
<dbReference type="AlphaFoldDB" id="A0A5C3LS23"/>
<evidence type="ECO:0000313" key="3">
    <source>
        <dbReference type="Proteomes" id="UP000308652"/>
    </source>
</evidence>
<keyword evidence="3" id="KW-1185">Reference proteome</keyword>
<protein>
    <submittedName>
        <fullName evidence="2">Uncharacterized protein</fullName>
    </submittedName>
</protein>
<sequence length="497" mass="53643">MPLASHGALRAAARKVSNALVNGGHNGPGHTTTSRSIHIPTAARQATAHAHPAASVTRSSTTQKLFTQTRTLLAQFFTHLTAPGLHVPTYAHNVGSRSLHTAGRATIQSGFSLPVRTALARQNIFLPRAPAPIRNVAQVGLGTARNFSSSRPLFQNLVQNVPVAGRAFCEVDWEVKMRREDAKMRRVATGKQTKAKYGKEMMKVKEAEIKMIIGGTDAAIPTPEEMEHYFPAAVAPAVTTYLLIPLAPTPTSRVPLPSTSSADRLLPLPQIASMHASHSVHSLRVSTLFMRLDQANVWARGVKCSAYGQGQGKSDDSAVCTVLKVTFEGWTKAEVRSVIGESGTGWCVLEEEYQDEQLEESEDEDGLSDASSIFSNPFEDYNPEAEHQMNFGMPAIDPSQSFVLPTLDFSSSFISSTASPPTTSVHAEGEFDDPWADDFYPSSPSLSSVSSSASLSSGSWVEPPSTNGWFVQGLGFSSQFAGRGGFEDGEPREQMFY</sequence>
<proteinExistence type="predicted"/>
<dbReference type="EMBL" id="ML213627">
    <property type="protein sequence ID" value="TFK34846.1"/>
    <property type="molecule type" value="Genomic_DNA"/>
</dbReference>
<dbReference type="STRING" id="68775.A0A5C3LS23"/>
<organism evidence="2 3">
    <name type="scientific">Crucibulum laeve</name>
    <dbReference type="NCBI Taxonomy" id="68775"/>
    <lineage>
        <taxon>Eukaryota</taxon>
        <taxon>Fungi</taxon>
        <taxon>Dikarya</taxon>
        <taxon>Basidiomycota</taxon>
        <taxon>Agaricomycotina</taxon>
        <taxon>Agaricomycetes</taxon>
        <taxon>Agaricomycetidae</taxon>
        <taxon>Agaricales</taxon>
        <taxon>Agaricineae</taxon>
        <taxon>Nidulariaceae</taxon>
        <taxon>Crucibulum</taxon>
    </lineage>
</organism>
<accession>A0A5C3LS23</accession>
<evidence type="ECO:0000313" key="2">
    <source>
        <dbReference type="EMBL" id="TFK34846.1"/>
    </source>
</evidence>
<gene>
    <name evidence="2" type="ORF">BDQ12DRAFT_688942</name>
</gene>
<feature type="region of interest" description="Disordered" evidence="1">
    <location>
        <begin position="354"/>
        <end position="373"/>
    </location>
</feature>
<dbReference type="Proteomes" id="UP000308652">
    <property type="component" value="Unassembled WGS sequence"/>
</dbReference>
<reference evidence="2 3" key="1">
    <citation type="journal article" date="2019" name="Nat. Ecol. Evol.">
        <title>Megaphylogeny resolves global patterns of mushroom evolution.</title>
        <authorList>
            <person name="Varga T."/>
            <person name="Krizsan K."/>
            <person name="Foldi C."/>
            <person name="Dima B."/>
            <person name="Sanchez-Garcia M."/>
            <person name="Sanchez-Ramirez S."/>
            <person name="Szollosi G.J."/>
            <person name="Szarkandi J.G."/>
            <person name="Papp V."/>
            <person name="Albert L."/>
            <person name="Andreopoulos W."/>
            <person name="Angelini C."/>
            <person name="Antonin V."/>
            <person name="Barry K.W."/>
            <person name="Bougher N.L."/>
            <person name="Buchanan P."/>
            <person name="Buyck B."/>
            <person name="Bense V."/>
            <person name="Catcheside P."/>
            <person name="Chovatia M."/>
            <person name="Cooper J."/>
            <person name="Damon W."/>
            <person name="Desjardin D."/>
            <person name="Finy P."/>
            <person name="Geml J."/>
            <person name="Haridas S."/>
            <person name="Hughes K."/>
            <person name="Justo A."/>
            <person name="Karasinski D."/>
            <person name="Kautmanova I."/>
            <person name="Kiss B."/>
            <person name="Kocsube S."/>
            <person name="Kotiranta H."/>
            <person name="LaButti K.M."/>
            <person name="Lechner B.E."/>
            <person name="Liimatainen K."/>
            <person name="Lipzen A."/>
            <person name="Lukacs Z."/>
            <person name="Mihaltcheva S."/>
            <person name="Morgado L.N."/>
            <person name="Niskanen T."/>
            <person name="Noordeloos M.E."/>
            <person name="Ohm R.A."/>
            <person name="Ortiz-Santana B."/>
            <person name="Ovrebo C."/>
            <person name="Racz N."/>
            <person name="Riley R."/>
            <person name="Savchenko A."/>
            <person name="Shiryaev A."/>
            <person name="Soop K."/>
            <person name="Spirin V."/>
            <person name="Szebenyi C."/>
            <person name="Tomsovsky M."/>
            <person name="Tulloss R.E."/>
            <person name="Uehling J."/>
            <person name="Grigoriev I.V."/>
            <person name="Vagvolgyi C."/>
            <person name="Papp T."/>
            <person name="Martin F.M."/>
            <person name="Miettinen O."/>
            <person name="Hibbett D.S."/>
            <person name="Nagy L.G."/>
        </authorList>
    </citation>
    <scope>NUCLEOTIDE SEQUENCE [LARGE SCALE GENOMIC DNA]</scope>
    <source>
        <strain evidence="2 3">CBS 166.37</strain>
    </source>
</reference>
<dbReference type="OrthoDB" id="2585251at2759"/>